<keyword evidence="3" id="KW-1185">Reference proteome</keyword>
<dbReference type="InterPro" id="IPR025475">
    <property type="entry name" value="DUF4326"/>
</dbReference>
<evidence type="ECO:0000259" key="1">
    <source>
        <dbReference type="Pfam" id="PF14216"/>
    </source>
</evidence>
<reference evidence="2 3" key="1">
    <citation type="submission" date="2016-01" db="EMBL/GenBank/DDBJ databases">
        <title>The new phylogeny of the genus Mycobacterium.</title>
        <authorList>
            <person name="Tarcisio F."/>
            <person name="Conor M."/>
            <person name="Antonella G."/>
            <person name="Elisabetta G."/>
            <person name="Giulia F.S."/>
            <person name="Sara T."/>
            <person name="Anna F."/>
            <person name="Clotilde B."/>
            <person name="Roberto B."/>
            <person name="Veronica D.S."/>
            <person name="Fabio R."/>
            <person name="Monica P."/>
            <person name="Olivier J."/>
            <person name="Enrico T."/>
            <person name="Nicola S."/>
        </authorList>
    </citation>
    <scope>NUCLEOTIDE SEQUENCE [LARGE SCALE GENOMIC DNA]</scope>
    <source>
        <strain evidence="2 3">DSM 44160</strain>
    </source>
</reference>
<gene>
    <name evidence="2" type="ORF">AWC08_22280</name>
</gene>
<sequence>MPSRIQLRRTKGWRKPEGAIVVARPSKWGNPFRLLNQHALIDHLGREHLAEPGTARALAVRLYREALTNDELAITTDDVFNELHGRDLACWCPAGVPCHGDVLLYVANSPIFHPTVVDHA</sequence>
<dbReference type="EMBL" id="LQOY01000071">
    <property type="protein sequence ID" value="ORV88520.1"/>
    <property type="molecule type" value="Genomic_DNA"/>
</dbReference>
<evidence type="ECO:0000313" key="2">
    <source>
        <dbReference type="EMBL" id="ORV88520.1"/>
    </source>
</evidence>
<evidence type="ECO:0000313" key="3">
    <source>
        <dbReference type="Proteomes" id="UP000193928"/>
    </source>
</evidence>
<accession>A0A1X1WPR4</accession>
<dbReference type="Proteomes" id="UP000193928">
    <property type="component" value="Unassembled WGS sequence"/>
</dbReference>
<dbReference type="Pfam" id="PF14216">
    <property type="entry name" value="DUF4326"/>
    <property type="match status" value="1"/>
</dbReference>
<proteinExistence type="predicted"/>
<feature type="domain" description="DUF4326" evidence="1">
    <location>
        <begin position="9"/>
        <end position="104"/>
    </location>
</feature>
<protein>
    <recommendedName>
        <fullName evidence="1">DUF4326 domain-containing protein</fullName>
    </recommendedName>
</protein>
<comment type="caution">
    <text evidence="2">The sequence shown here is derived from an EMBL/GenBank/DDBJ whole genome shotgun (WGS) entry which is preliminary data.</text>
</comment>
<dbReference type="RefSeq" id="WP_085087776.1">
    <property type="nucleotide sequence ID" value="NZ_JACKSU010000009.1"/>
</dbReference>
<dbReference type="AlphaFoldDB" id="A0A1X1WPR4"/>
<name>A0A1X1WPR4_MYCGO</name>
<organism evidence="2 3">
    <name type="scientific">Mycobacterium gordonae</name>
    <dbReference type="NCBI Taxonomy" id="1778"/>
    <lineage>
        <taxon>Bacteria</taxon>
        <taxon>Bacillati</taxon>
        <taxon>Actinomycetota</taxon>
        <taxon>Actinomycetes</taxon>
        <taxon>Mycobacteriales</taxon>
        <taxon>Mycobacteriaceae</taxon>
        <taxon>Mycobacterium</taxon>
    </lineage>
</organism>